<dbReference type="GO" id="GO:0003700">
    <property type="term" value="F:DNA-binding transcription factor activity"/>
    <property type="evidence" value="ECO:0007669"/>
    <property type="project" value="InterPro"/>
</dbReference>
<evidence type="ECO:0000256" key="3">
    <source>
        <dbReference type="ARBA" id="ARBA00023125"/>
    </source>
</evidence>
<comment type="similarity">
    <text evidence="1">Belongs to the LysR transcriptional regulatory family.</text>
</comment>
<dbReference type="SUPFAM" id="SSF46785">
    <property type="entry name" value="Winged helix' DNA-binding domain"/>
    <property type="match status" value="1"/>
</dbReference>
<dbReference type="Gene3D" id="1.10.10.10">
    <property type="entry name" value="Winged helix-like DNA-binding domain superfamily/Winged helix DNA-binding domain"/>
    <property type="match status" value="1"/>
</dbReference>
<dbReference type="SUPFAM" id="SSF53850">
    <property type="entry name" value="Periplasmic binding protein-like II"/>
    <property type="match status" value="1"/>
</dbReference>
<dbReference type="PANTHER" id="PTHR30126:SF2">
    <property type="entry name" value="HTH-TYPE TRANSCRIPTIONAL REGULATOR YJIE"/>
    <property type="match status" value="1"/>
</dbReference>
<dbReference type="eggNOG" id="COG0583">
    <property type="taxonomic scope" value="Bacteria"/>
</dbReference>
<dbReference type="Pfam" id="PF00126">
    <property type="entry name" value="HTH_1"/>
    <property type="match status" value="1"/>
</dbReference>
<reference evidence="7" key="1">
    <citation type="submission" date="2006-02" db="EMBL/GenBank/DDBJ databases">
        <title>Complete sequence of chromosome of Rhodoferax ferrireducens DSM 15236.</title>
        <authorList>
            <person name="Copeland A."/>
            <person name="Lucas S."/>
            <person name="Lapidus A."/>
            <person name="Barry K."/>
            <person name="Detter J.C."/>
            <person name="Glavina del Rio T."/>
            <person name="Hammon N."/>
            <person name="Israni S."/>
            <person name="Pitluck S."/>
            <person name="Brettin T."/>
            <person name="Bruce D."/>
            <person name="Han C."/>
            <person name="Tapia R."/>
            <person name="Gilna P."/>
            <person name="Kiss H."/>
            <person name="Schmutz J."/>
            <person name="Larimer F."/>
            <person name="Land M."/>
            <person name="Kyrpides N."/>
            <person name="Ivanova N."/>
            <person name="Richardson P."/>
        </authorList>
    </citation>
    <scope>NUCLEOTIDE SEQUENCE [LARGE SCALE GENOMIC DNA]</scope>
    <source>
        <strain evidence="7">ATCC BAA-621 / DSM 15236 / T118</strain>
    </source>
</reference>
<dbReference type="RefSeq" id="WP_011463301.1">
    <property type="nucleotide sequence ID" value="NC_007908.1"/>
</dbReference>
<dbReference type="InterPro" id="IPR005119">
    <property type="entry name" value="LysR_subst-bd"/>
</dbReference>
<dbReference type="KEGG" id="rfr:Rfer_0987"/>
<proteinExistence type="inferred from homology"/>
<evidence type="ECO:0000256" key="2">
    <source>
        <dbReference type="ARBA" id="ARBA00023015"/>
    </source>
</evidence>
<keyword evidence="3" id="KW-0238">DNA-binding</keyword>
<dbReference type="PROSITE" id="PS50931">
    <property type="entry name" value="HTH_LYSR"/>
    <property type="match status" value="1"/>
</dbReference>
<dbReference type="Gene3D" id="3.40.190.290">
    <property type="match status" value="1"/>
</dbReference>
<dbReference type="OrthoDB" id="8715249at2"/>
<organism evidence="6 7">
    <name type="scientific">Albidiferax ferrireducens (strain ATCC BAA-621 / DSM 15236 / T118)</name>
    <name type="common">Rhodoferax ferrireducens</name>
    <dbReference type="NCBI Taxonomy" id="338969"/>
    <lineage>
        <taxon>Bacteria</taxon>
        <taxon>Pseudomonadati</taxon>
        <taxon>Pseudomonadota</taxon>
        <taxon>Betaproteobacteria</taxon>
        <taxon>Burkholderiales</taxon>
        <taxon>Comamonadaceae</taxon>
        <taxon>Rhodoferax</taxon>
    </lineage>
</organism>
<evidence type="ECO:0000256" key="4">
    <source>
        <dbReference type="ARBA" id="ARBA00023163"/>
    </source>
</evidence>
<feature type="domain" description="HTH lysR-type" evidence="5">
    <location>
        <begin position="1"/>
        <end position="58"/>
    </location>
</feature>
<keyword evidence="4" id="KW-0804">Transcription</keyword>
<dbReference type="AlphaFoldDB" id="Q21ZS2"/>
<dbReference type="HOGENOM" id="CLU_039613_4_1_4"/>
<keyword evidence="2" id="KW-0805">Transcription regulation</keyword>
<keyword evidence="7" id="KW-1185">Reference proteome</keyword>
<evidence type="ECO:0000256" key="1">
    <source>
        <dbReference type="ARBA" id="ARBA00009437"/>
    </source>
</evidence>
<dbReference type="PRINTS" id="PR00039">
    <property type="entry name" value="HTHLYSR"/>
</dbReference>
<sequence length="306" mass="34454">MEVKWLEDFLSLADTLNFTRSAELRFTTQPAFSRRIRSLEEWLGAPLIERATQPISLTPAGQKFRAIAEEVLRRLFQVREDVRHLDLASANTIIFTATHSLSLNFFPRWIRTVEERNGVLFTRLDSNHFEVCVQTLLKGHAHFMLCHAHRSVDLHLPPDGFRSIVVGGDRLLPVSTPHEQGGPAHALPGTREQPAHYLAYAETSAIGRAVDHMLEQRPAKPQLEQVFVSHLAAVLESMVRDGRGLAWLPESQIKDDLSAGRLVVAGDESWTVPVELRLFRPEHSLPPKSEEFWAAAVACEVDCALR</sequence>
<evidence type="ECO:0000313" key="7">
    <source>
        <dbReference type="Proteomes" id="UP000008332"/>
    </source>
</evidence>
<dbReference type="InterPro" id="IPR036390">
    <property type="entry name" value="WH_DNA-bd_sf"/>
</dbReference>
<gene>
    <name evidence="6" type="ordered locus">Rfer_0987</name>
</gene>
<dbReference type="STRING" id="338969.Rfer_0987"/>
<dbReference type="InterPro" id="IPR000847">
    <property type="entry name" value="LysR_HTH_N"/>
</dbReference>
<dbReference type="Pfam" id="PF03466">
    <property type="entry name" value="LysR_substrate"/>
    <property type="match status" value="1"/>
</dbReference>
<dbReference type="InterPro" id="IPR036388">
    <property type="entry name" value="WH-like_DNA-bd_sf"/>
</dbReference>
<evidence type="ECO:0000313" key="6">
    <source>
        <dbReference type="EMBL" id="ABD68731.1"/>
    </source>
</evidence>
<name>Q21ZS2_ALBFT</name>
<dbReference type="Proteomes" id="UP000008332">
    <property type="component" value="Chromosome"/>
</dbReference>
<evidence type="ECO:0000259" key="5">
    <source>
        <dbReference type="PROSITE" id="PS50931"/>
    </source>
</evidence>
<dbReference type="GO" id="GO:0000976">
    <property type="term" value="F:transcription cis-regulatory region binding"/>
    <property type="evidence" value="ECO:0007669"/>
    <property type="project" value="TreeGrafter"/>
</dbReference>
<protein>
    <submittedName>
        <fullName evidence="6">Transcriptional regulator, LysR family</fullName>
    </submittedName>
</protein>
<dbReference type="PANTHER" id="PTHR30126">
    <property type="entry name" value="HTH-TYPE TRANSCRIPTIONAL REGULATOR"/>
    <property type="match status" value="1"/>
</dbReference>
<accession>Q21ZS2</accession>
<dbReference type="EMBL" id="CP000267">
    <property type="protein sequence ID" value="ABD68731.1"/>
    <property type="molecule type" value="Genomic_DNA"/>
</dbReference>